<organism evidence="4 5">
    <name type="scientific">Hominibacterium faecale</name>
    <dbReference type="NCBI Taxonomy" id="2839743"/>
    <lineage>
        <taxon>Bacteria</taxon>
        <taxon>Bacillati</taxon>
        <taxon>Bacillota</taxon>
        <taxon>Clostridia</taxon>
        <taxon>Peptostreptococcales</taxon>
        <taxon>Anaerovoracaceae</taxon>
        <taxon>Hominibacterium</taxon>
    </lineage>
</organism>
<evidence type="ECO:0000256" key="1">
    <source>
        <dbReference type="SAM" id="Phobius"/>
    </source>
</evidence>
<keyword evidence="1" id="KW-1133">Transmembrane helix</keyword>
<gene>
    <name evidence="4" type="ORF">OBO34_15090</name>
</gene>
<dbReference type="AlphaFoldDB" id="A0A9J6QU11"/>
<feature type="chain" id="PRO_5039926391" evidence="2">
    <location>
        <begin position="35"/>
        <end position="615"/>
    </location>
</feature>
<protein>
    <submittedName>
        <fullName evidence="4">GDSL-type esterase/lipase family protein</fullName>
    </submittedName>
</protein>
<dbReference type="Pfam" id="PF13472">
    <property type="entry name" value="Lipase_GDSL_2"/>
    <property type="match status" value="1"/>
</dbReference>
<dbReference type="EMBL" id="JAOSHN010000006">
    <property type="protein sequence ID" value="MCU7379669.1"/>
    <property type="molecule type" value="Genomic_DNA"/>
</dbReference>
<proteinExistence type="predicted"/>
<dbReference type="Gene3D" id="2.60.40.2340">
    <property type="match status" value="1"/>
</dbReference>
<evidence type="ECO:0000313" key="4">
    <source>
        <dbReference type="EMBL" id="MCU7379669.1"/>
    </source>
</evidence>
<dbReference type="InterPro" id="IPR013830">
    <property type="entry name" value="SGNH_hydro"/>
</dbReference>
<keyword evidence="5" id="KW-1185">Reference proteome</keyword>
<sequence length="615" mass="66508">MNAAQIFRRMISLTAAAALLFTMAADFSAETVHAAAGEVITHYKTGVDTRYKILQDGTVQLGDGENAALSAGTTGTLFIPEDVTSYDAWETVRSFGVSKIGAKAFAGCEKIDKVRIEGRITIDARALDGLPADTIFETGNTDTKKALLAYGIPIEQVFYKPARTKYVAFGDSIAAGYALPSYVKNDLTADKYPTPQDAFVSLIGKELSKNKGPAVTDNQAVSGWTSEQLLDQLNRGDYDAALKNADVITVTIGSNDLMGPFMEIVEQAVAAEFGQAKVKGVNGVGALKRPIPVVNQFVEKLSKLIDSLKLNLNDNQTLNAACLEFQDKIQPAILQKLHKAAPGAEIYWTTLYNPFYGEELDIKKLVPGLKNTVSENTWNNLPSLDLGAYGAIYIEKMNQAFKKNTAGYHSIDLYEPFNQEDLTNVEITRDDNSTPNIPGDDIINLNIDPHPNHEGHQLIADLALPVIERTYTPGMPAADLSHEKKIKNFSLDGVKGAIDEKKKTIRVTLPQSSDPKKLTADFTLSKGAELTAGGVKQISGVTVNDFTEPVTYTVTAEDGTTRDYTVAVTMAAAGADSAAVPTGDDFSIKLPLILLLASIFMMAILAIQARRNQSR</sequence>
<feature type="domain" description="SGNH hydrolase-type esterase" evidence="3">
    <location>
        <begin position="168"/>
        <end position="458"/>
    </location>
</feature>
<evidence type="ECO:0000259" key="3">
    <source>
        <dbReference type="Pfam" id="PF13472"/>
    </source>
</evidence>
<keyword evidence="2" id="KW-0732">Signal</keyword>
<dbReference type="InterPro" id="IPR051532">
    <property type="entry name" value="Ester_Hydrolysis_Enzymes"/>
</dbReference>
<accession>A0A9J6QU11</accession>
<dbReference type="InterPro" id="IPR036514">
    <property type="entry name" value="SGNH_hydro_sf"/>
</dbReference>
<dbReference type="PANTHER" id="PTHR30383">
    <property type="entry name" value="THIOESTERASE 1/PROTEASE 1/LYSOPHOSPHOLIPASE L1"/>
    <property type="match status" value="1"/>
</dbReference>
<comment type="caution">
    <text evidence="4">The sequence shown here is derived from an EMBL/GenBank/DDBJ whole genome shotgun (WGS) entry which is preliminary data.</text>
</comment>
<dbReference type="SUPFAM" id="SSF52266">
    <property type="entry name" value="SGNH hydrolase"/>
    <property type="match status" value="1"/>
</dbReference>
<dbReference type="RefSeq" id="WP_269478604.1">
    <property type="nucleotide sequence ID" value="NZ_JAOSHN010000006.1"/>
</dbReference>
<dbReference type="PANTHER" id="PTHR30383:SF5">
    <property type="entry name" value="SGNH HYDROLASE-TYPE ESTERASE DOMAIN-CONTAINING PROTEIN"/>
    <property type="match status" value="1"/>
</dbReference>
<evidence type="ECO:0000313" key="5">
    <source>
        <dbReference type="Proteomes" id="UP001065549"/>
    </source>
</evidence>
<keyword evidence="1" id="KW-0812">Transmembrane</keyword>
<name>A0A9J6QU11_9FIRM</name>
<reference evidence="4" key="1">
    <citation type="submission" date="2022-09" db="EMBL/GenBank/DDBJ databases">
        <title>Culturomic study of gut microbiota in children with autism spectrum disorder.</title>
        <authorList>
            <person name="Efimov B.A."/>
            <person name="Chaplin A.V."/>
            <person name="Sokolova S.R."/>
            <person name="Pikina A.P."/>
            <person name="Korzhanova M."/>
            <person name="Belova V."/>
            <person name="Korostin D."/>
        </authorList>
    </citation>
    <scope>NUCLEOTIDE SEQUENCE</scope>
    <source>
        <strain evidence="4">ASD5510</strain>
    </source>
</reference>
<feature type="transmembrane region" description="Helical" evidence="1">
    <location>
        <begin position="590"/>
        <end position="609"/>
    </location>
</feature>
<dbReference type="Proteomes" id="UP001065549">
    <property type="component" value="Unassembled WGS sequence"/>
</dbReference>
<dbReference type="GO" id="GO:0004622">
    <property type="term" value="F:phosphatidylcholine lysophospholipase activity"/>
    <property type="evidence" value="ECO:0007669"/>
    <property type="project" value="TreeGrafter"/>
</dbReference>
<feature type="signal peptide" evidence="2">
    <location>
        <begin position="1"/>
        <end position="34"/>
    </location>
</feature>
<dbReference type="Gene3D" id="3.40.50.1110">
    <property type="entry name" value="SGNH hydrolase"/>
    <property type="match status" value="1"/>
</dbReference>
<evidence type="ECO:0000256" key="2">
    <source>
        <dbReference type="SAM" id="SignalP"/>
    </source>
</evidence>
<keyword evidence="1" id="KW-0472">Membrane</keyword>